<proteinExistence type="predicted"/>
<dbReference type="Gene3D" id="3.40.50.300">
    <property type="entry name" value="P-loop containing nucleotide triphosphate hydrolases"/>
    <property type="match status" value="1"/>
</dbReference>
<dbReference type="EMBL" id="FOOQ01000001">
    <property type="protein sequence ID" value="SFG00635.1"/>
    <property type="molecule type" value="Genomic_DNA"/>
</dbReference>
<keyword evidence="3" id="KW-0378">Hydrolase</keyword>
<dbReference type="CDD" id="cd18785">
    <property type="entry name" value="SF2_C"/>
    <property type="match status" value="1"/>
</dbReference>
<sequence>MPVSAGDDDRADPTPHDAIGASLLDESITRARGWHQPYCVSEEPKRKYYVSNLAPTHGADLDEGEDEEFVSQIKPSAITLDFRPSDREATLKPIELSFEVYYPSHPTYNEYCELLERSQRAAALNHEAATGEDAKTVDIDDLDETTFYRLDEDFYRRVDVRIEDELDLSDPRGESERLTQRLRDATEDALEDATDVDAGGVKATRDTASPADWEDNDINLHDLSKDEFETVVATFDDLPTDENEWAASFAAEVRDTEVSLRLMNEPVASDEDGEGADESHIFNPKIAVEGALDRYEFDLGPDDYRFDQFIWAKGHNCSTTIEELDGEGSSRRVATTATPSSPVYEFEFNNDYDTRFEALAGDAPGKSTIEVLDDISEGMDEFLGEWRGSRKSEFKREYGEESEEFKEFMDAADNFEEEANRFDAGIEVLRNEDDILQAFQMMNRVNNVVHNIKADAFDAWRLFQLVFVVSNIPSIVTRDPDPRFDIYESQYDDMAEVLWFPTGGGKTEAYLGLVLFNLFFDRMRGKSRGVTAWIRFPLRLLSRQQKQRFMEAMLEADELRRAPEDEGGLGGRGREFSLGYFVGSQDSPNDIGKNNRLHEDFRASHETLEDKCKHLDTCPLCGSDVRVEYEEDENTVYHHCTGSDLNDGDECIDRLPIYVTDHDIYRYQPSVLLGSLDKIAVMGMQPLFANLLGNFTTECPEHGIGYSGRCPEKHICDYEDDSEEFINMEPGTRDPDRREDAEFFDPVPTLHLVDEVHLLNEELGAFASHYETMFLTLCERLYGVTPKVLTSTATIAEYKRQIRNLFQMEATRFPEEGPELGETFYGELSEMEVEREYHGLTPNNRTHLYAVLDLVKQYHEVIREYYEDDPAEVAANAGLDPDDIDDIDETVADVLDAYETSLVYFTNKREKDTYRKNIRKQINDEMRDEGYAPPLEAQQLTADTRNDEILPRLEREGEYEDASFEERIDTVPATSFVGHGIDVDRFNFMLFFGYPSQTFQYIQASSRVGRQEGVPGHVLDVFRPFDKRDRHRYKYFEKLHEYLSRTVEPVPIDRWAKFAVEKTFPGILMAILIQYYRPLMFRKTDEDGDPMTIKARGKTKRVNVQNADHLYEIINNDARFPELTKDEIAEFLADAYVLRDKPTYISYMPTDADGNPGFYTNEYFREKVLDGRGDELSRLDEIWRHWMDKLDTGMSTPEFPGDDGPMISLRDIGKSAKITNHQAHEDFIDALTKSS</sequence>
<evidence type="ECO:0000256" key="1">
    <source>
        <dbReference type="SAM" id="MobiDB-lite"/>
    </source>
</evidence>
<dbReference type="OrthoDB" id="114689at2157"/>
<evidence type="ECO:0000313" key="4">
    <source>
        <dbReference type="Proteomes" id="UP000198876"/>
    </source>
</evidence>
<dbReference type="InterPro" id="IPR001650">
    <property type="entry name" value="Helicase_C-like"/>
</dbReference>
<protein>
    <submittedName>
        <fullName evidence="3">Helicase conserved C-terminal domain-containing protein</fullName>
    </submittedName>
</protein>
<reference evidence="4" key="1">
    <citation type="submission" date="2016-10" db="EMBL/GenBank/DDBJ databases">
        <authorList>
            <person name="Varghese N."/>
            <person name="Submissions S."/>
        </authorList>
    </citation>
    <scope>NUCLEOTIDE SEQUENCE [LARGE SCALE GENOMIC DNA]</scope>
    <source>
        <strain evidence="4">CGMCC 1.7739</strain>
    </source>
</reference>
<dbReference type="Proteomes" id="UP000198876">
    <property type="component" value="Unassembled WGS sequence"/>
</dbReference>
<keyword evidence="3" id="KW-0067">ATP-binding</keyword>
<name>A0A1I2N9N7_9EURY</name>
<accession>A0A1I2N9N7</accession>
<gene>
    <name evidence="3" type="ORF">SAMN04488063_1109</name>
</gene>
<dbReference type="Pfam" id="PF00271">
    <property type="entry name" value="Helicase_C"/>
    <property type="match status" value="1"/>
</dbReference>
<feature type="domain" description="Helicase C-terminal" evidence="2">
    <location>
        <begin position="890"/>
        <end position="1058"/>
    </location>
</feature>
<dbReference type="PROSITE" id="PS51194">
    <property type="entry name" value="HELICASE_CTER"/>
    <property type="match status" value="1"/>
</dbReference>
<dbReference type="AlphaFoldDB" id="A0A1I2N9N7"/>
<dbReference type="RefSeq" id="WP_092891103.1">
    <property type="nucleotide sequence ID" value="NZ_FOOQ01000001.1"/>
</dbReference>
<dbReference type="InterPro" id="IPR027417">
    <property type="entry name" value="P-loop_NTPase"/>
</dbReference>
<dbReference type="SUPFAM" id="SSF52540">
    <property type="entry name" value="P-loop containing nucleoside triphosphate hydrolases"/>
    <property type="match status" value="1"/>
</dbReference>
<evidence type="ECO:0000259" key="2">
    <source>
        <dbReference type="PROSITE" id="PS51194"/>
    </source>
</evidence>
<keyword evidence="3" id="KW-0347">Helicase</keyword>
<feature type="region of interest" description="Disordered" evidence="1">
    <location>
        <begin position="1"/>
        <end position="21"/>
    </location>
</feature>
<dbReference type="GO" id="GO:0004386">
    <property type="term" value="F:helicase activity"/>
    <property type="evidence" value="ECO:0007669"/>
    <property type="project" value="UniProtKB-KW"/>
</dbReference>
<keyword evidence="4" id="KW-1185">Reference proteome</keyword>
<organism evidence="3 4">
    <name type="scientific">Halopelagius inordinatus</name>
    <dbReference type="NCBI Taxonomy" id="553467"/>
    <lineage>
        <taxon>Archaea</taxon>
        <taxon>Methanobacteriati</taxon>
        <taxon>Methanobacteriota</taxon>
        <taxon>Stenosarchaea group</taxon>
        <taxon>Halobacteria</taxon>
        <taxon>Halobacteriales</taxon>
        <taxon>Haloferacaceae</taxon>
    </lineage>
</organism>
<keyword evidence="3" id="KW-0547">Nucleotide-binding</keyword>
<dbReference type="STRING" id="553467.SAMN04488063_1109"/>
<evidence type="ECO:0000313" key="3">
    <source>
        <dbReference type="EMBL" id="SFG00635.1"/>
    </source>
</evidence>